<accession>A0A8E2DRQ5</accession>
<evidence type="ECO:0000256" key="5">
    <source>
        <dbReference type="ARBA" id="ARBA00022786"/>
    </source>
</evidence>
<feature type="compositionally biased region" description="Low complexity" evidence="8">
    <location>
        <begin position="547"/>
        <end position="558"/>
    </location>
</feature>
<feature type="region of interest" description="Disordered" evidence="8">
    <location>
        <begin position="449"/>
        <end position="469"/>
    </location>
</feature>
<evidence type="ECO:0000313" key="11">
    <source>
        <dbReference type="Proteomes" id="UP000250043"/>
    </source>
</evidence>
<dbReference type="AlphaFoldDB" id="A0A8E2DRQ5"/>
<dbReference type="PROSITE" id="PS00973">
    <property type="entry name" value="USP_2"/>
    <property type="match status" value="1"/>
</dbReference>
<dbReference type="InterPro" id="IPR001394">
    <property type="entry name" value="Peptidase_C19_UCH"/>
</dbReference>
<protein>
    <recommendedName>
        <fullName evidence="3">ubiquitinyl hydrolase 1</fullName>
        <ecNumber evidence="3">3.4.19.12</ecNumber>
    </recommendedName>
</protein>
<dbReference type="Proteomes" id="UP000250043">
    <property type="component" value="Unassembled WGS sequence"/>
</dbReference>
<dbReference type="Pfam" id="PF00443">
    <property type="entry name" value="UCH"/>
    <property type="match status" value="1"/>
</dbReference>
<evidence type="ECO:0000256" key="7">
    <source>
        <dbReference type="ARBA" id="ARBA00022807"/>
    </source>
</evidence>
<dbReference type="CDD" id="cd02662">
    <property type="entry name" value="Peptidase_C19F"/>
    <property type="match status" value="1"/>
</dbReference>
<dbReference type="PANTHER" id="PTHR24006">
    <property type="entry name" value="UBIQUITIN CARBOXYL-TERMINAL HYDROLASE"/>
    <property type="match status" value="1"/>
</dbReference>
<dbReference type="InterPro" id="IPR038765">
    <property type="entry name" value="Papain-like_cys_pep_sf"/>
</dbReference>
<keyword evidence="11" id="KW-1185">Reference proteome</keyword>
<comment type="catalytic activity">
    <reaction evidence="1">
        <text>Thiol-dependent hydrolysis of ester, thioester, amide, peptide and isopeptide bonds formed by the C-terminal Gly of ubiquitin (a 76-residue protein attached to proteins as an intracellular targeting signal).</text>
        <dbReference type="EC" id="3.4.19.12"/>
    </reaction>
</comment>
<dbReference type="InterPro" id="IPR050164">
    <property type="entry name" value="Peptidase_C19"/>
</dbReference>
<keyword evidence="5" id="KW-0833">Ubl conjugation pathway</keyword>
<dbReference type="SUPFAM" id="SSF54001">
    <property type="entry name" value="Cysteine proteinases"/>
    <property type="match status" value="1"/>
</dbReference>
<evidence type="ECO:0000256" key="6">
    <source>
        <dbReference type="ARBA" id="ARBA00022801"/>
    </source>
</evidence>
<keyword evidence="4" id="KW-0645">Protease</keyword>
<feature type="domain" description="USP" evidence="9">
    <location>
        <begin position="59"/>
        <end position="505"/>
    </location>
</feature>
<evidence type="ECO:0000313" key="10">
    <source>
        <dbReference type="EMBL" id="OCH94543.1"/>
    </source>
</evidence>
<dbReference type="GO" id="GO:0005634">
    <property type="term" value="C:nucleus"/>
    <property type="evidence" value="ECO:0007669"/>
    <property type="project" value="TreeGrafter"/>
</dbReference>
<dbReference type="OrthoDB" id="2020758at2759"/>
<dbReference type="PROSITE" id="PS50235">
    <property type="entry name" value="USP_3"/>
    <property type="match status" value="1"/>
</dbReference>
<dbReference type="PANTHER" id="PTHR24006:SF888">
    <property type="entry name" value="UBIQUITIN CARBOXYL-TERMINAL HYDROLASE 30"/>
    <property type="match status" value="1"/>
</dbReference>
<proteinExistence type="inferred from homology"/>
<sequence>MVLETLSLVLPWNWFDTHSSQSSSHEKRKLKKKVVRTRAEQLVLDTFRAEGVADDGYYPGLVNLSGTYCFMNSTLQAMASLNYLQPYIDRIHRKAEALDVPTPVVDALRELMHALNTPGSYPHPIRPLKIIETLSNRSQAKHNSLFSSREHQDAQELFQLLSECIKNEAVAVDKEGLRDRGLGGLSPPQGEENRGVGKSVFDGLTANRRSCVECGYTEAVMHFAFDNWQLAVPRLASACRLEDCLADYTRLEILTDCICRKCSMIATCQKLEQEAERLTESTQAEHDPSASKKKKAREARKLASRVKAALEEGRIEEEIKGVKMEKVFSRASTKQAMIARPPPVLALHLNRSMHYGHYAAKNTCRVLFPELLDLTPYTTSGQLSTHPSMPISSPPSALQPVPARSPTPTPAGCAAPRTLYRLAAVVCHYGQHSFGHYVCFRRRPRAPAAPRRFAPPRLAPGLAFDDAPRPGRGWLRVSDDAVREVGLEAVLQEGAGAFMLYYERVEQPPAPAPAPAVPRPVHPSNSPRSSEETVRPDAHARGERAEQAAPREAQAQARTQMQGQSSSSPLPVRVGPRVVRSVATRSRSTSISPPQRAPALAAPPPASAPASVSRASAKSAPNGDVAKGGARPQLNGEARHSREPSRELASPPPSPTSSRSPRSPSRTSSSPPSARLTKKSRPPNARSTSSPQPAPPPSRTVDLRA</sequence>
<feature type="compositionally biased region" description="Low complexity" evidence="8">
    <location>
        <begin position="656"/>
        <end position="673"/>
    </location>
</feature>
<dbReference type="GO" id="GO:0006508">
    <property type="term" value="P:proteolysis"/>
    <property type="evidence" value="ECO:0007669"/>
    <property type="project" value="UniProtKB-KW"/>
</dbReference>
<gene>
    <name evidence="10" type="ORF">OBBRIDRAFT_848082</name>
</gene>
<reference evidence="10 11" key="1">
    <citation type="submission" date="2016-07" db="EMBL/GenBank/DDBJ databases">
        <title>Draft genome of the white-rot fungus Obba rivulosa 3A-2.</title>
        <authorList>
            <consortium name="DOE Joint Genome Institute"/>
            <person name="Miettinen O."/>
            <person name="Riley R."/>
            <person name="Acob R."/>
            <person name="Barry K."/>
            <person name="Cullen D."/>
            <person name="De Vries R."/>
            <person name="Hainaut M."/>
            <person name="Hatakka A."/>
            <person name="Henrissat B."/>
            <person name="Hilden K."/>
            <person name="Kuo R."/>
            <person name="Labutti K."/>
            <person name="Lipzen A."/>
            <person name="Makela M.R."/>
            <person name="Sandor L."/>
            <person name="Spatafora J.W."/>
            <person name="Grigoriev I.V."/>
            <person name="Hibbett D.S."/>
        </authorList>
    </citation>
    <scope>NUCLEOTIDE SEQUENCE [LARGE SCALE GENOMIC DNA]</scope>
    <source>
        <strain evidence="10 11">3A-2</strain>
    </source>
</reference>
<dbReference type="InterPro" id="IPR018200">
    <property type="entry name" value="USP_CS"/>
</dbReference>
<keyword evidence="7" id="KW-0788">Thiol protease</keyword>
<dbReference type="Gene3D" id="3.90.70.10">
    <property type="entry name" value="Cysteine proteinases"/>
    <property type="match status" value="1"/>
</dbReference>
<feature type="region of interest" description="Disordered" evidence="8">
    <location>
        <begin position="509"/>
        <end position="705"/>
    </location>
</feature>
<name>A0A8E2DRQ5_9APHY</name>
<comment type="similarity">
    <text evidence="2">Belongs to the peptidase C19 family.</text>
</comment>
<feature type="compositionally biased region" description="Low complexity" evidence="8">
    <location>
        <begin position="565"/>
        <end position="600"/>
    </location>
</feature>
<dbReference type="GO" id="GO:0016579">
    <property type="term" value="P:protein deubiquitination"/>
    <property type="evidence" value="ECO:0007669"/>
    <property type="project" value="InterPro"/>
</dbReference>
<dbReference type="EMBL" id="KV722343">
    <property type="protein sequence ID" value="OCH94543.1"/>
    <property type="molecule type" value="Genomic_DNA"/>
</dbReference>
<feature type="compositionally biased region" description="Polar residues" evidence="8">
    <location>
        <begin position="383"/>
        <end position="396"/>
    </location>
</feature>
<keyword evidence="6" id="KW-0378">Hydrolase</keyword>
<evidence type="ECO:0000256" key="4">
    <source>
        <dbReference type="ARBA" id="ARBA00022670"/>
    </source>
</evidence>
<organism evidence="10 11">
    <name type="scientific">Obba rivulosa</name>
    <dbReference type="NCBI Taxonomy" id="1052685"/>
    <lineage>
        <taxon>Eukaryota</taxon>
        <taxon>Fungi</taxon>
        <taxon>Dikarya</taxon>
        <taxon>Basidiomycota</taxon>
        <taxon>Agaricomycotina</taxon>
        <taxon>Agaricomycetes</taxon>
        <taxon>Polyporales</taxon>
        <taxon>Gelatoporiaceae</taxon>
        <taxon>Obba</taxon>
    </lineage>
</organism>
<dbReference type="InterPro" id="IPR028889">
    <property type="entry name" value="USP"/>
</dbReference>
<evidence type="ECO:0000256" key="3">
    <source>
        <dbReference type="ARBA" id="ARBA00012759"/>
    </source>
</evidence>
<feature type="compositionally biased region" description="Basic and acidic residues" evidence="8">
    <location>
        <begin position="637"/>
        <end position="646"/>
    </location>
</feature>
<dbReference type="EC" id="3.4.19.12" evidence="3"/>
<dbReference type="GO" id="GO:0004843">
    <property type="term" value="F:cysteine-type deubiquitinase activity"/>
    <property type="evidence" value="ECO:0007669"/>
    <property type="project" value="UniProtKB-EC"/>
</dbReference>
<feature type="compositionally biased region" description="Low complexity" evidence="8">
    <location>
        <begin position="608"/>
        <end position="621"/>
    </location>
</feature>
<feature type="compositionally biased region" description="Basic and acidic residues" evidence="8">
    <location>
        <begin position="279"/>
        <end position="290"/>
    </location>
</feature>
<feature type="compositionally biased region" description="Low complexity" evidence="8">
    <location>
        <begin position="449"/>
        <end position="464"/>
    </location>
</feature>
<feature type="compositionally biased region" description="Pro residues" evidence="8">
    <location>
        <begin position="509"/>
        <end position="521"/>
    </location>
</feature>
<evidence type="ECO:0000256" key="8">
    <source>
        <dbReference type="SAM" id="MobiDB-lite"/>
    </source>
</evidence>
<feature type="compositionally biased region" description="Basic and acidic residues" evidence="8">
    <location>
        <begin position="529"/>
        <end position="546"/>
    </location>
</feature>
<feature type="region of interest" description="Disordered" evidence="8">
    <location>
        <begin position="383"/>
        <end position="409"/>
    </location>
</feature>
<evidence type="ECO:0000256" key="1">
    <source>
        <dbReference type="ARBA" id="ARBA00000707"/>
    </source>
</evidence>
<feature type="region of interest" description="Disordered" evidence="8">
    <location>
        <begin position="279"/>
        <end position="298"/>
    </location>
</feature>
<evidence type="ECO:0000256" key="2">
    <source>
        <dbReference type="ARBA" id="ARBA00009085"/>
    </source>
</evidence>
<evidence type="ECO:0000259" key="9">
    <source>
        <dbReference type="PROSITE" id="PS50235"/>
    </source>
</evidence>
<dbReference type="GO" id="GO:0005829">
    <property type="term" value="C:cytosol"/>
    <property type="evidence" value="ECO:0007669"/>
    <property type="project" value="TreeGrafter"/>
</dbReference>